<dbReference type="EMBL" id="BMLK01000017">
    <property type="protein sequence ID" value="GGN56261.1"/>
    <property type="molecule type" value="Genomic_DNA"/>
</dbReference>
<keyword evidence="4" id="KW-1185">Reference proteome</keyword>
<feature type="region of interest" description="Disordered" evidence="1">
    <location>
        <begin position="23"/>
        <end position="132"/>
    </location>
</feature>
<organism evidence="3 4">
    <name type="scientific">Novosphingobium indicum</name>
    <dbReference type="NCBI Taxonomy" id="462949"/>
    <lineage>
        <taxon>Bacteria</taxon>
        <taxon>Pseudomonadati</taxon>
        <taxon>Pseudomonadota</taxon>
        <taxon>Alphaproteobacteria</taxon>
        <taxon>Sphingomonadales</taxon>
        <taxon>Sphingomonadaceae</taxon>
        <taxon>Novosphingobium</taxon>
    </lineage>
</organism>
<reference evidence="4" key="1">
    <citation type="journal article" date="2019" name="Int. J. Syst. Evol. Microbiol.">
        <title>The Global Catalogue of Microorganisms (GCM) 10K type strain sequencing project: providing services to taxonomists for standard genome sequencing and annotation.</title>
        <authorList>
            <consortium name="The Broad Institute Genomics Platform"/>
            <consortium name="The Broad Institute Genome Sequencing Center for Infectious Disease"/>
            <person name="Wu L."/>
            <person name="Ma J."/>
        </authorList>
    </citation>
    <scope>NUCLEOTIDE SEQUENCE [LARGE SCALE GENOMIC DNA]</scope>
    <source>
        <strain evidence="4">CGMCC 1.6784</strain>
    </source>
</reference>
<feature type="compositionally biased region" description="Low complexity" evidence="1">
    <location>
        <begin position="23"/>
        <end position="71"/>
    </location>
</feature>
<feature type="compositionally biased region" description="Low complexity" evidence="1">
    <location>
        <begin position="103"/>
        <end position="112"/>
    </location>
</feature>
<protein>
    <recommendedName>
        <fullName evidence="5">DUF1236 domain-containing protein</fullName>
    </recommendedName>
</protein>
<evidence type="ECO:0000256" key="2">
    <source>
        <dbReference type="SAM" id="SignalP"/>
    </source>
</evidence>
<feature type="signal peptide" evidence="2">
    <location>
        <begin position="1"/>
        <end position="23"/>
    </location>
</feature>
<accession>A0ABQ2JUY9</accession>
<dbReference type="RefSeq" id="WP_188821416.1">
    <property type="nucleotide sequence ID" value="NZ_BMLK01000017.1"/>
</dbReference>
<evidence type="ECO:0000256" key="1">
    <source>
        <dbReference type="SAM" id="MobiDB-lite"/>
    </source>
</evidence>
<evidence type="ECO:0000313" key="3">
    <source>
        <dbReference type="EMBL" id="GGN56261.1"/>
    </source>
</evidence>
<proteinExistence type="predicted"/>
<evidence type="ECO:0008006" key="5">
    <source>
        <dbReference type="Google" id="ProtNLM"/>
    </source>
</evidence>
<name>A0ABQ2JUY9_9SPHN</name>
<evidence type="ECO:0000313" key="4">
    <source>
        <dbReference type="Proteomes" id="UP000605099"/>
    </source>
</evidence>
<dbReference type="Proteomes" id="UP000605099">
    <property type="component" value="Unassembled WGS sequence"/>
</dbReference>
<keyword evidence="2" id="KW-0732">Signal</keyword>
<gene>
    <name evidence="3" type="ORF">GCM10011349_33810</name>
</gene>
<sequence>MRTTRSIRIGAAASLALMAGALAAQPGGNGKNNGQDNGNKGAAHAGPAKPTGAKPAGNPGKADKPAPQNQKPAKKEQARSNPPAAKPQAAPPGQARADRPAASKKPSPAIAQKPKDAAKGKTAPVARAQRTDIRRETFNGPKGRKITVPTNDRVRVVTTRRDFDWASLNTRKTFDGCPPGLAKKYNGCTPPGLDREPTTAWARPNWYLGNYDRSLRYRYADGYLLRLGAGTDVLGYLPLLGGALSVGQRWPATYQPIDLPGYYNSYYGLGSPSGYRYYDDTIYRVDPDTAAIQAIAALLTGNDITIGQPMPAGYDVYNVPYGYRDQYVDGPDALYRYSDGYVYQLDPTTRLVQAAIELLS</sequence>
<comment type="caution">
    <text evidence="3">The sequence shown here is derived from an EMBL/GenBank/DDBJ whole genome shotgun (WGS) entry which is preliminary data.</text>
</comment>
<feature type="chain" id="PRO_5046495783" description="DUF1236 domain-containing protein" evidence="2">
    <location>
        <begin position="24"/>
        <end position="360"/>
    </location>
</feature>
<feature type="compositionally biased region" description="Low complexity" evidence="1">
    <location>
        <begin position="82"/>
        <end position="95"/>
    </location>
</feature>